<dbReference type="EMBL" id="BAAALF010000160">
    <property type="protein sequence ID" value="GAA1263743.1"/>
    <property type="molecule type" value="Genomic_DNA"/>
</dbReference>
<dbReference type="InterPro" id="IPR029058">
    <property type="entry name" value="AB_hydrolase_fold"/>
</dbReference>
<dbReference type="Pfam" id="PF00561">
    <property type="entry name" value="Abhydrolase_1"/>
    <property type="match status" value="1"/>
</dbReference>
<dbReference type="PANTHER" id="PTHR43433">
    <property type="entry name" value="HYDROLASE, ALPHA/BETA FOLD FAMILY PROTEIN"/>
    <property type="match status" value="1"/>
</dbReference>
<dbReference type="SUPFAM" id="SSF53474">
    <property type="entry name" value="alpha/beta-Hydrolases"/>
    <property type="match status" value="1"/>
</dbReference>
<evidence type="ECO:0000313" key="3">
    <source>
        <dbReference type="Proteomes" id="UP001500037"/>
    </source>
</evidence>
<gene>
    <name evidence="2" type="ORF">GCM10009665_61570</name>
</gene>
<accession>A0ABP4HFJ8</accession>
<evidence type="ECO:0000313" key="2">
    <source>
        <dbReference type="EMBL" id="GAA1263743.1"/>
    </source>
</evidence>
<organism evidence="2 3">
    <name type="scientific">Kitasatospora nipponensis</name>
    <dbReference type="NCBI Taxonomy" id="258049"/>
    <lineage>
        <taxon>Bacteria</taxon>
        <taxon>Bacillati</taxon>
        <taxon>Actinomycetota</taxon>
        <taxon>Actinomycetes</taxon>
        <taxon>Kitasatosporales</taxon>
        <taxon>Streptomycetaceae</taxon>
        <taxon>Kitasatospora</taxon>
    </lineage>
</organism>
<comment type="caution">
    <text evidence="2">The sequence shown here is derived from an EMBL/GenBank/DDBJ whole genome shotgun (WGS) entry which is preliminary data.</text>
</comment>
<keyword evidence="2" id="KW-0378">Hydrolase</keyword>
<dbReference type="PRINTS" id="PR00111">
    <property type="entry name" value="ABHYDROLASE"/>
</dbReference>
<name>A0ABP4HFJ8_9ACTN</name>
<keyword evidence="3" id="KW-1185">Reference proteome</keyword>
<dbReference type="InterPro" id="IPR000073">
    <property type="entry name" value="AB_hydrolase_1"/>
</dbReference>
<dbReference type="GO" id="GO:0016787">
    <property type="term" value="F:hydrolase activity"/>
    <property type="evidence" value="ECO:0007669"/>
    <property type="project" value="UniProtKB-KW"/>
</dbReference>
<reference evidence="3" key="1">
    <citation type="journal article" date="2019" name="Int. J. Syst. Evol. Microbiol.">
        <title>The Global Catalogue of Microorganisms (GCM) 10K type strain sequencing project: providing services to taxonomists for standard genome sequencing and annotation.</title>
        <authorList>
            <consortium name="The Broad Institute Genomics Platform"/>
            <consortium name="The Broad Institute Genome Sequencing Center for Infectious Disease"/>
            <person name="Wu L."/>
            <person name="Ma J."/>
        </authorList>
    </citation>
    <scope>NUCLEOTIDE SEQUENCE [LARGE SCALE GENOMIC DNA]</scope>
    <source>
        <strain evidence="3">JCM 13004</strain>
    </source>
</reference>
<dbReference type="Gene3D" id="3.40.50.1820">
    <property type="entry name" value="alpha/beta hydrolase"/>
    <property type="match status" value="1"/>
</dbReference>
<dbReference type="PANTHER" id="PTHR43433:SF5">
    <property type="entry name" value="AB HYDROLASE-1 DOMAIN-CONTAINING PROTEIN"/>
    <property type="match status" value="1"/>
</dbReference>
<proteinExistence type="predicted"/>
<evidence type="ECO:0000259" key="1">
    <source>
        <dbReference type="Pfam" id="PF00561"/>
    </source>
</evidence>
<dbReference type="InterPro" id="IPR050471">
    <property type="entry name" value="AB_hydrolase"/>
</dbReference>
<feature type="domain" description="AB hydrolase-1" evidence="1">
    <location>
        <begin position="27"/>
        <end position="158"/>
    </location>
</feature>
<dbReference type="Proteomes" id="UP001500037">
    <property type="component" value="Unassembled WGS sequence"/>
</dbReference>
<protein>
    <submittedName>
        <fullName evidence="2">Alpha/beta hydrolase</fullName>
    </submittedName>
</protein>
<sequence length="275" mass="29061">MAAMTWDGLIQLGDGDVWAADSGGDGPPLVLLHPGVGDSRIWEGLVPELTAHHRVIRYDVRGYGRSPQPTTAYSMLADLHTVLDCFGLDRVHLVGCSMGGGTALGFTLQQPGRVASLALLCPGVPGFPWPAEPESDAEYDRLVAADDLDGLTAFGLREWAAAGADEDAAAQLRSAARAWPGEDLHQQPDPPLYDRLGELSAVPAVVLVGDLDRRPAIDCAEQTAARIGCELVRLPGVDHLPPLRAPGPVLRVIEEVAARQSRGSAGSAPRRPSTP</sequence>